<dbReference type="Proteomes" id="UP001597189">
    <property type="component" value="Unassembled WGS sequence"/>
</dbReference>
<proteinExistence type="predicted"/>
<keyword evidence="4" id="KW-1185">Reference proteome</keyword>
<evidence type="ECO:0000259" key="2">
    <source>
        <dbReference type="Pfam" id="PF19087"/>
    </source>
</evidence>
<comment type="caution">
    <text evidence="3">The sequence shown here is derived from an EMBL/GenBank/DDBJ whole genome shotgun (WGS) entry which is preliminary data.</text>
</comment>
<feature type="compositionally biased region" description="Low complexity" evidence="1">
    <location>
        <begin position="44"/>
        <end position="59"/>
    </location>
</feature>
<protein>
    <submittedName>
        <fullName evidence="3">DUF5776 domain-containing protein</fullName>
    </submittedName>
</protein>
<feature type="compositionally biased region" description="Polar residues" evidence="1">
    <location>
        <begin position="23"/>
        <end position="43"/>
    </location>
</feature>
<feature type="region of interest" description="Disordered" evidence="1">
    <location>
        <begin position="23"/>
        <end position="59"/>
    </location>
</feature>
<gene>
    <name evidence="3" type="ORF">ACFQ44_02100</name>
</gene>
<evidence type="ECO:0000256" key="1">
    <source>
        <dbReference type="SAM" id="MobiDB-lite"/>
    </source>
</evidence>
<organism evidence="3 4">
    <name type="scientific">Levilactobacillus lanxiensis</name>
    <dbReference type="NCBI Taxonomy" id="2799568"/>
    <lineage>
        <taxon>Bacteria</taxon>
        <taxon>Bacillati</taxon>
        <taxon>Bacillota</taxon>
        <taxon>Bacilli</taxon>
        <taxon>Lactobacillales</taxon>
        <taxon>Lactobacillaceae</taxon>
        <taxon>Levilactobacillus</taxon>
    </lineage>
</organism>
<sequence length="507" mass="54767">GDQSVKEEKDGEVPVTQDFTEGATQTTVKQGKTDTTVTAQPGLTPTFAHDTTDTTTDDSGVVTTVTKDDAGNFIKVVKTWPNDDNTTSTTTYTYDPTSSKATITEVNNGKEIDRQEEVSSPSTTMLKSGDGVETIVNTGQPGEMPTFEHDTTVTATDKLGNVTATTKNVAGDIVKVDQKWKDGSETVYTNANGKQMVSELRNGKPVAQKPLEQQPVDPKNPDAPKVSEVTLPDGAGGTVTVKLDQDQPNATPTFTHAPASYSAGVSAPDSTTAADKVVKITQKWPDGLQVVYTYDPVSGDRIVRELKNGKLIVQRAIEPGALLAVLPDGKGGSTTVKFGKNGAAAPTFKRQLAGKATAIGRYAAVYAIKKIGFYSDPTFSKATRLHWYTKQRRPNRPQFVVIGYAWSKAGRLRYYVRAANGKTGYITANSKFVSNTYYKSQPKAIRVIGKHGVNAYNQITLHGKVVRHYKRGTVLTVKKIQKHNLTTRLVLSDGTYITGNKTLVIAK</sequence>
<name>A0ABW4D1L1_9LACO</name>
<reference evidence="4" key="1">
    <citation type="journal article" date="2019" name="Int. J. Syst. Evol. Microbiol.">
        <title>The Global Catalogue of Microorganisms (GCM) 10K type strain sequencing project: providing services to taxonomists for standard genome sequencing and annotation.</title>
        <authorList>
            <consortium name="The Broad Institute Genomics Platform"/>
            <consortium name="The Broad Institute Genome Sequencing Center for Infectious Disease"/>
            <person name="Wu L."/>
            <person name="Ma J."/>
        </authorList>
    </citation>
    <scope>NUCLEOTIDE SEQUENCE [LARGE SCALE GENOMIC DNA]</scope>
    <source>
        <strain evidence="4">CCM 8979</strain>
    </source>
</reference>
<dbReference type="RefSeq" id="WP_382403975.1">
    <property type="nucleotide sequence ID" value="NZ_JBHTOD010000002.1"/>
</dbReference>
<accession>A0ABW4D1L1</accession>
<feature type="domain" description="DUF5776" evidence="2">
    <location>
        <begin position="437"/>
        <end position="504"/>
    </location>
</feature>
<feature type="region of interest" description="Disordered" evidence="1">
    <location>
        <begin position="210"/>
        <end position="234"/>
    </location>
</feature>
<evidence type="ECO:0000313" key="4">
    <source>
        <dbReference type="Proteomes" id="UP001597189"/>
    </source>
</evidence>
<feature type="region of interest" description="Disordered" evidence="1">
    <location>
        <begin position="114"/>
        <end position="148"/>
    </location>
</feature>
<evidence type="ECO:0000313" key="3">
    <source>
        <dbReference type="EMBL" id="MFD1454471.1"/>
    </source>
</evidence>
<feature type="non-terminal residue" evidence="3">
    <location>
        <position position="1"/>
    </location>
</feature>
<dbReference type="Pfam" id="PF19087">
    <property type="entry name" value="DUF5776"/>
    <property type="match status" value="1"/>
</dbReference>
<dbReference type="EMBL" id="JBHTOD010000002">
    <property type="protein sequence ID" value="MFD1454471.1"/>
    <property type="molecule type" value="Genomic_DNA"/>
</dbReference>
<dbReference type="InterPro" id="IPR044081">
    <property type="entry name" value="DUF5776"/>
</dbReference>